<evidence type="ECO:0000256" key="1">
    <source>
        <dbReference type="SAM" id="MobiDB-lite"/>
    </source>
</evidence>
<reference evidence="3 4" key="1">
    <citation type="submission" date="2019-06" db="EMBL/GenBank/DDBJ databases">
        <authorList>
            <person name="Li M."/>
        </authorList>
    </citation>
    <scope>NUCLEOTIDE SEQUENCE [LARGE SCALE GENOMIC DNA]</scope>
    <source>
        <strain evidence="3 4">BGMRC2036</strain>
    </source>
</reference>
<dbReference type="EMBL" id="VHLG01000001">
    <property type="protein sequence ID" value="TPW33631.1"/>
    <property type="molecule type" value="Genomic_DNA"/>
</dbReference>
<dbReference type="RefSeq" id="WP_141147569.1">
    <property type="nucleotide sequence ID" value="NZ_VHLG01000001.1"/>
</dbReference>
<feature type="transmembrane region" description="Helical" evidence="2">
    <location>
        <begin position="16"/>
        <end position="42"/>
    </location>
</feature>
<evidence type="ECO:0000256" key="2">
    <source>
        <dbReference type="SAM" id="Phobius"/>
    </source>
</evidence>
<dbReference type="Proteomes" id="UP000318801">
    <property type="component" value="Unassembled WGS sequence"/>
</dbReference>
<evidence type="ECO:0000313" key="3">
    <source>
        <dbReference type="EMBL" id="TPW33631.1"/>
    </source>
</evidence>
<comment type="caution">
    <text evidence="3">The sequence shown here is derived from an EMBL/GenBank/DDBJ whole genome shotgun (WGS) entry which is preliminary data.</text>
</comment>
<organism evidence="3 4">
    <name type="scientific">Martelella alba</name>
    <dbReference type="NCBI Taxonomy" id="2590451"/>
    <lineage>
        <taxon>Bacteria</taxon>
        <taxon>Pseudomonadati</taxon>
        <taxon>Pseudomonadota</taxon>
        <taxon>Alphaproteobacteria</taxon>
        <taxon>Hyphomicrobiales</taxon>
        <taxon>Aurantimonadaceae</taxon>
        <taxon>Martelella</taxon>
    </lineage>
</organism>
<sequence length="79" mass="8305">MAVAGSKKDYVVLTGVFFAAVPVDLYISAAVMGFVVTADFLLQGGLGRVARHVMAEGGRALPPDVPPTERRPNSVFSRG</sequence>
<dbReference type="AlphaFoldDB" id="A0A506UJW4"/>
<feature type="region of interest" description="Disordered" evidence="1">
    <location>
        <begin position="58"/>
        <end position="79"/>
    </location>
</feature>
<keyword evidence="4" id="KW-1185">Reference proteome</keyword>
<protein>
    <submittedName>
        <fullName evidence="3">Uncharacterized protein</fullName>
    </submittedName>
</protein>
<gene>
    <name evidence="3" type="ORF">FJU08_03510</name>
</gene>
<keyword evidence="2" id="KW-1133">Transmembrane helix</keyword>
<keyword evidence="2" id="KW-0812">Transmembrane</keyword>
<name>A0A506UJW4_9HYPH</name>
<accession>A0A506UJW4</accession>
<evidence type="ECO:0000313" key="4">
    <source>
        <dbReference type="Proteomes" id="UP000318801"/>
    </source>
</evidence>
<keyword evidence="2" id="KW-0472">Membrane</keyword>
<proteinExistence type="predicted"/>